<reference evidence="5 6" key="1">
    <citation type="journal article" date="2019" name="Microorganisms">
        <title>Paenibacillus lutrae sp. nov., A Chitinolytic Species Isolated from A River Otter in Castril Natural Park, Granada, Spain.</title>
        <authorList>
            <person name="Rodriguez M."/>
            <person name="Reina J.C."/>
            <person name="Bejar V."/>
            <person name="Llamas I."/>
        </authorList>
    </citation>
    <scope>NUCLEOTIDE SEQUENCE [LARGE SCALE GENOMIC DNA]</scope>
    <source>
        <strain evidence="5 6">N10</strain>
    </source>
</reference>
<dbReference type="InterPro" id="IPR004474">
    <property type="entry name" value="LytR_CpsA_psr"/>
</dbReference>
<evidence type="ECO:0000256" key="3">
    <source>
        <dbReference type="SAM" id="Phobius"/>
    </source>
</evidence>
<dbReference type="OrthoDB" id="27330at2"/>
<feature type="compositionally biased region" description="Polar residues" evidence="2">
    <location>
        <begin position="323"/>
        <end position="343"/>
    </location>
</feature>
<keyword evidence="3" id="KW-1133">Transmembrane helix</keyword>
<keyword evidence="6" id="KW-1185">Reference proteome</keyword>
<evidence type="ECO:0000313" key="5">
    <source>
        <dbReference type="EMBL" id="MVP00123.1"/>
    </source>
</evidence>
<sequence>MTTGKKRSRLKWLLIPLAALLLFGGYYVWNAYSSWNQVYQEQNQAGERPVESVSPVPVQEPLNKTTYSFLLLGVDSGDVEQGRSDSNMLAVANAQTQQISLLSIPRDTYLPIQGHGKEKLAHAYAYEGAGLAVKTVEDFLAIPIDHYVAFNFNGVKKFVDELGGLSIDVEKDMDFDDRITHKHVYLRKGRQTLNGEQTLNYARYRGDADGDLARMRRQQQVVKELLTQTVNYRNVAKINRFLKIMGDNVRTDIPIRRLLQFAGAFSTLTGSQVETIPMEAAPSSINGVSYMLITAEERRRVQAQLQALLSGSGKDRAPEPVTHSGSFNSESTANSFRSGSLTDAINGPRRGTFGIRPTFPDFRQSRQGP</sequence>
<evidence type="ECO:0000256" key="2">
    <source>
        <dbReference type="SAM" id="MobiDB-lite"/>
    </source>
</evidence>
<name>A0A7X3FIB0_9BACL</name>
<evidence type="ECO:0000259" key="4">
    <source>
        <dbReference type="Pfam" id="PF03816"/>
    </source>
</evidence>
<organism evidence="5 6">
    <name type="scientific">Paenibacillus lutrae</name>
    <dbReference type="NCBI Taxonomy" id="2078573"/>
    <lineage>
        <taxon>Bacteria</taxon>
        <taxon>Bacillati</taxon>
        <taxon>Bacillota</taxon>
        <taxon>Bacilli</taxon>
        <taxon>Bacillales</taxon>
        <taxon>Paenibacillaceae</taxon>
        <taxon>Paenibacillus</taxon>
    </lineage>
</organism>
<dbReference type="InterPro" id="IPR050922">
    <property type="entry name" value="LytR/CpsA/Psr_CW_biosynth"/>
</dbReference>
<keyword evidence="3" id="KW-0812">Transmembrane</keyword>
<comment type="similarity">
    <text evidence="1">Belongs to the LytR/CpsA/Psr (LCP) family.</text>
</comment>
<dbReference type="RefSeq" id="WP_157335577.1">
    <property type="nucleotide sequence ID" value="NZ_RHLK01000005.1"/>
</dbReference>
<dbReference type="AlphaFoldDB" id="A0A7X3FIB0"/>
<dbReference type="NCBIfam" id="TIGR00350">
    <property type="entry name" value="lytR_cpsA_psr"/>
    <property type="match status" value="1"/>
</dbReference>
<protein>
    <submittedName>
        <fullName evidence="5">LytR family transcriptional regulator</fullName>
    </submittedName>
</protein>
<feature type="domain" description="Cell envelope-related transcriptional attenuator" evidence="4">
    <location>
        <begin position="83"/>
        <end position="229"/>
    </location>
</feature>
<comment type="caution">
    <text evidence="5">The sequence shown here is derived from an EMBL/GenBank/DDBJ whole genome shotgun (WGS) entry which is preliminary data.</text>
</comment>
<accession>A0A7X3FIB0</accession>
<dbReference type="Gene3D" id="3.40.630.190">
    <property type="entry name" value="LCP protein"/>
    <property type="match status" value="1"/>
</dbReference>
<dbReference type="Pfam" id="PF03816">
    <property type="entry name" value="LytR_cpsA_psr"/>
    <property type="match status" value="1"/>
</dbReference>
<dbReference type="PANTHER" id="PTHR33392">
    <property type="entry name" value="POLYISOPRENYL-TEICHOIC ACID--PEPTIDOGLYCAN TEICHOIC ACID TRANSFERASE TAGU"/>
    <property type="match status" value="1"/>
</dbReference>
<feature type="transmembrane region" description="Helical" evidence="3">
    <location>
        <begin position="12"/>
        <end position="29"/>
    </location>
</feature>
<dbReference type="PANTHER" id="PTHR33392:SF6">
    <property type="entry name" value="POLYISOPRENYL-TEICHOIC ACID--PEPTIDOGLYCAN TEICHOIC ACID TRANSFERASE TAGU"/>
    <property type="match status" value="1"/>
</dbReference>
<gene>
    <name evidence="5" type="ORF">EDM21_11435</name>
</gene>
<evidence type="ECO:0000256" key="1">
    <source>
        <dbReference type="ARBA" id="ARBA00006068"/>
    </source>
</evidence>
<feature type="region of interest" description="Disordered" evidence="2">
    <location>
        <begin position="310"/>
        <end position="369"/>
    </location>
</feature>
<evidence type="ECO:0000313" key="6">
    <source>
        <dbReference type="Proteomes" id="UP000490800"/>
    </source>
</evidence>
<proteinExistence type="inferred from homology"/>
<dbReference type="Proteomes" id="UP000490800">
    <property type="component" value="Unassembled WGS sequence"/>
</dbReference>
<dbReference type="EMBL" id="RHLK01000005">
    <property type="protein sequence ID" value="MVP00123.1"/>
    <property type="molecule type" value="Genomic_DNA"/>
</dbReference>
<keyword evidence="3" id="KW-0472">Membrane</keyword>